<accession>A0AAQ1JXG4</accession>
<gene>
    <name evidence="1" type="ORF">SAMN05216550_12171</name>
</gene>
<name>A0AAQ1JXG4_9BURK</name>
<evidence type="ECO:0000313" key="1">
    <source>
        <dbReference type="EMBL" id="SEK12022.1"/>
    </source>
</evidence>
<dbReference type="EMBL" id="FNZM01000021">
    <property type="protein sequence ID" value="SEK12022.1"/>
    <property type="molecule type" value="Genomic_DNA"/>
</dbReference>
<comment type="caution">
    <text evidence="1">The sequence shown here is derived from an EMBL/GenBank/DDBJ whole genome shotgun (WGS) entry which is preliminary data.</text>
</comment>
<dbReference type="Proteomes" id="UP000183529">
    <property type="component" value="Unassembled WGS sequence"/>
</dbReference>
<organism evidence="1 2">
    <name type="scientific">Paraburkholderia tropica</name>
    <dbReference type="NCBI Taxonomy" id="92647"/>
    <lineage>
        <taxon>Bacteria</taxon>
        <taxon>Pseudomonadati</taxon>
        <taxon>Pseudomonadota</taxon>
        <taxon>Betaproteobacteria</taxon>
        <taxon>Burkholderiales</taxon>
        <taxon>Burkholderiaceae</taxon>
        <taxon>Paraburkholderia</taxon>
    </lineage>
</organism>
<proteinExistence type="predicted"/>
<sequence>MEKRVSKAMFKAKACELFRQVEMLGESVVVTDRGQPTIEIRPYRAKRKSPLDSLRAAIVHCDFNAPVDARIDALSEAVGEGTRRASPVGK</sequence>
<reference evidence="1 2" key="1">
    <citation type="submission" date="2016-10" db="EMBL/GenBank/DDBJ databases">
        <authorList>
            <person name="Varghese N."/>
            <person name="Submissions S."/>
        </authorList>
    </citation>
    <scope>NUCLEOTIDE SEQUENCE [LARGE SCALE GENOMIC DNA]</scope>
    <source>
        <strain evidence="1 2">LMG 22274</strain>
    </source>
</reference>
<evidence type="ECO:0008006" key="3">
    <source>
        <dbReference type="Google" id="ProtNLM"/>
    </source>
</evidence>
<evidence type="ECO:0000313" key="2">
    <source>
        <dbReference type="Proteomes" id="UP000183529"/>
    </source>
</evidence>
<protein>
    <recommendedName>
        <fullName evidence="3">Prevent-host-death protein</fullName>
    </recommendedName>
</protein>
<dbReference type="RefSeq" id="WP_074986844.1">
    <property type="nucleotide sequence ID" value="NZ_CADFGN010000016.1"/>
</dbReference>
<dbReference type="AlphaFoldDB" id="A0AAQ1JXG4"/>